<reference evidence="2" key="1">
    <citation type="submission" date="2023-11" db="EMBL/GenBank/DDBJ databases">
        <title>The genome sequences of three competitors of mushroom-forming fungi.</title>
        <authorList>
            <person name="Beijen E."/>
            <person name="Ohm R.A."/>
        </authorList>
    </citation>
    <scope>NUCLEOTIDE SEQUENCE</scope>
    <source>
        <strain evidence="2">CBS 100526</strain>
    </source>
</reference>
<evidence type="ECO:0000313" key="3">
    <source>
        <dbReference type="Proteomes" id="UP001273209"/>
    </source>
</evidence>
<keyword evidence="3" id="KW-1185">Reference proteome</keyword>
<dbReference type="AlphaFoldDB" id="A0AAE1J7T0"/>
<protein>
    <submittedName>
        <fullName evidence="2">Uncharacterized protein</fullName>
    </submittedName>
</protein>
<dbReference type="GeneID" id="87920715"/>
<dbReference type="Proteomes" id="UP001273209">
    <property type="component" value="Unassembled WGS sequence"/>
</dbReference>
<dbReference type="EMBL" id="JAWRVG010000024">
    <property type="protein sequence ID" value="KAK4071179.1"/>
    <property type="molecule type" value="Genomic_DNA"/>
</dbReference>
<organism evidence="2 3">
    <name type="scientific">Trichoderma aggressivum f. europaeum</name>
    <dbReference type="NCBI Taxonomy" id="173218"/>
    <lineage>
        <taxon>Eukaryota</taxon>
        <taxon>Fungi</taxon>
        <taxon>Dikarya</taxon>
        <taxon>Ascomycota</taxon>
        <taxon>Pezizomycotina</taxon>
        <taxon>Sordariomycetes</taxon>
        <taxon>Hypocreomycetidae</taxon>
        <taxon>Hypocreales</taxon>
        <taxon>Hypocreaceae</taxon>
        <taxon>Trichoderma</taxon>
    </lineage>
</organism>
<evidence type="ECO:0000256" key="1">
    <source>
        <dbReference type="SAM" id="MobiDB-lite"/>
    </source>
</evidence>
<comment type="caution">
    <text evidence="2">The sequence shown here is derived from an EMBL/GenBank/DDBJ whole genome shotgun (WGS) entry which is preliminary data.</text>
</comment>
<sequence>MGLGDNWNPMGATSFYHGSLDSDEQLGNTSVGHGNGGGSSGEPDSSGGPWPERRGRGVFPTVVIEAGCTRSLAIMQAKAKWWFKISHHDVKIVLLAKFYPARQMTVVEKWEERPREIRQGAATTRWGSEGVPSCQQVVTIIKTSDDPLAYQISGDLVLSFRLLFLRDPGEGGRDVVISADRLQDYAEMVWEETLED</sequence>
<feature type="region of interest" description="Disordered" evidence="1">
    <location>
        <begin position="14"/>
        <end position="54"/>
    </location>
</feature>
<dbReference type="RefSeq" id="XP_062754756.1">
    <property type="nucleotide sequence ID" value="XM_062900810.1"/>
</dbReference>
<gene>
    <name evidence="2" type="ORF">Triagg1_6210</name>
</gene>
<name>A0AAE1J7T0_9HYPO</name>
<accession>A0AAE1J7T0</accession>
<evidence type="ECO:0000313" key="2">
    <source>
        <dbReference type="EMBL" id="KAK4071179.1"/>
    </source>
</evidence>
<proteinExistence type="predicted"/>